<feature type="domain" description="C2" evidence="2">
    <location>
        <begin position="1"/>
        <end position="116"/>
    </location>
</feature>
<dbReference type="GO" id="GO:0001771">
    <property type="term" value="P:immunological synapse formation"/>
    <property type="evidence" value="ECO:0007669"/>
    <property type="project" value="TreeGrafter"/>
</dbReference>
<dbReference type="OMA" id="RMSCGPV"/>
<evidence type="ECO:0000313" key="4">
    <source>
        <dbReference type="Proteomes" id="UP000261340"/>
    </source>
</evidence>
<keyword evidence="1" id="KW-0732">Signal</keyword>
<dbReference type="InterPro" id="IPR000008">
    <property type="entry name" value="C2_dom"/>
</dbReference>
<reference evidence="3" key="1">
    <citation type="submission" date="2025-08" db="UniProtKB">
        <authorList>
            <consortium name="Ensembl"/>
        </authorList>
    </citation>
    <scope>IDENTIFICATION</scope>
</reference>
<dbReference type="AlphaFoldDB" id="A0A3Q0SL75"/>
<dbReference type="PANTHER" id="PTHR46096:SF1">
    <property type="entry name" value="PERFORIN 1.5"/>
    <property type="match status" value="1"/>
</dbReference>
<name>A0A3Q0SL75_AMPCI</name>
<dbReference type="InterPro" id="IPR052784">
    <property type="entry name" value="Perforin-1_pore-forming"/>
</dbReference>
<dbReference type="PANTHER" id="PTHR46096">
    <property type="entry name" value="PERFORIN-1"/>
    <property type="match status" value="1"/>
</dbReference>
<dbReference type="GO" id="GO:0051607">
    <property type="term" value="P:defense response to virus"/>
    <property type="evidence" value="ECO:0007669"/>
    <property type="project" value="TreeGrafter"/>
</dbReference>
<sequence length="127" mass="14243">MASILPLLLLVLCSLNVAHCGLRVYKLYARGLRPDQNSSADGYVEMSCGSSYVKTRVNENNPNPSWTEELSYSRAVSGDRLEFRVYDKDVAFNDRLGVCSHSIRKGSYSYSCNLEKGGVFYFSYTLS</sequence>
<organism evidence="3 4">
    <name type="scientific">Amphilophus citrinellus</name>
    <name type="common">Midas cichlid</name>
    <name type="synonym">Cichlasoma citrinellum</name>
    <dbReference type="NCBI Taxonomy" id="61819"/>
    <lineage>
        <taxon>Eukaryota</taxon>
        <taxon>Metazoa</taxon>
        <taxon>Chordata</taxon>
        <taxon>Craniata</taxon>
        <taxon>Vertebrata</taxon>
        <taxon>Euteleostomi</taxon>
        <taxon>Actinopterygii</taxon>
        <taxon>Neopterygii</taxon>
        <taxon>Teleostei</taxon>
        <taxon>Neoteleostei</taxon>
        <taxon>Acanthomorphata</taxon>
        <taxon>Ovalentaria</taxon>
        <taxon>Cichlomorphae</taxon>
        <taxon>Cichliformes</taxon>
        <taxon>Cichlidae</taxon>
        <taxon>New World cichlids</taxon>
        <taxon>Cichlasomatinae</taxon>
        <taxon>Heroini</taxon>
        <taxon>Amphilophus</taxon>
    </lineage>
</organism>
<feature type="chain" id="PRO_5018618252" description="C2 domain-containing protein" evidence="1">
    <location>
        <begin position="21"/>
        <end position="127"/>
    </location>
</feature>
<dbReference type="Gene3D" id="2.60.40.150">
    <property type="entry name" value="C2 domain"/>
    <property type="match status" value="1"/>
</dbReference>
<dbReference type="SUPFAM" id="SSF49562">
    <property type="entry name" value="C2 domain (Calcium/lipid-binding domain, CaLB)"/>
    <property type="match status" value="1"/>
</dbReference>
<feature type="signal peptide" evidence="1">
    <location>
        <begin position="1"/>
        <end position="20"/>
    </location>
</feature>
<protein>
    <recommendedName>
        <fullName evidence="2">C2 domain-containing protein</fullName>
    </recommendedName>
</protein>
<dbReference type="PROSITE" id="PS50004">
    <property type="entry name" value="C2"/>
    <property type="match status" value="1"/>
</dbReference>
<dbReference type="GeneTree" id="ENSGT00390000012710"/>
<dbReference type="Proteomes" id="UP000261340">
    <property type="component" value="Unplaced"/>
</dbReference>
<accession>A0A3Q0SL75</accession>
<dbReference type="GO" id="GO:0016020">
    <property type="term" value="C:membrane"/>
    <property type="evidence" value="ECO:0007669"/>
    <property type="project" value="TreeGrafter"/>
</dbReference>
<keyword evidence="4" id="KW-1185">Reference proteome</keyword>
<evidence type="ECO:0000313" key="3">
    <source>
        <dbReference type="Ensembl" id="ENSACIP00000022478.1"/>
    </source>
</evidence>
<proteinExistence type="predicted"/>
<dbReference type="SMART" id="SM00239">
    <property type="entry name" value="C2"/>
    <property type="match status" value="1"/>
</dbReference>
<dbReference type="GO" id="GO:0001913">
    <property type="term" value="P:T cell mediated cytotoxicity"/>
    <property type="evidence" value="ECO:0007669"/>
    <property type="project" value="TreeGrafter"/>
</dbReference>
<evidence type="ECO:0000256" key="1">
    <source>
        <dbReference type="SAM" id="SignalP"/>
    </source>
</evidence>
<dbReference type="STRING" id="61819.ENSACIP00000022478"/>
<reference evidence="3" key="2">
    <citation type="submission" date="2025-09" db="UniProtKB">
        <authorList>
            <consortium name="Ensembl"/>
        </authorList>
    </citation>
    <scope>IDENTIFICATION</scope>
</reference>
<dbReference type="Pfam" id="PF00168">
    <property type="entry name" value="C2"/>
    <property type="match status" value="1"/>
</dbReference>
<evidence type="ECO:0000259" key="2">
    <source>
        <dbReference type="PROSITE" id="PS50004"/>
    </source>
</evidence>
<dbReference type="InterPro" id="IPR035892">
    <property type="entry name" value="C2_domain_sf"/>
</dbReference>
<dbReference type="Ensembl" id="ENSACIT00000023080.1">
    <property type="protein sequence ID" value="ENSACIP00000022478.1"/>
    <property type="gene ID" value="ENSACIG00000017492.1"/>
</dbReference>
<dbReference type="GO" id="GO:0022829">
    <property type="term" value="F:wide pore channel activity"/>
    <property type="evidence" value="ECO:0007669"/>
    <property type="project" value="TreeGrafter"/>
</dbReference>